<keyword evidence="1" id="KW-0678">Repressor</keyword>
<evidence type="ECO:0000256" key="1">
    <source>
        <dbReference type="ARBA" id="ARBA00022491"/>
    </source>
</evidence>
<evidence type="ECO:0000259" key="6">
    <source>
        <dbReference type="PROSITE" id="PS50977"/>
    </source>
</evidence>
<sequence>MRSDALANQQEIIRCAQQLFTKYGVADVSMNRIAKTLGIGAGTLYRHYASKSALCMALVYDNLAVFADKSHSYFADTDETPIIQFQTVLTWYLQFRETNIDLLQNVDAGIEATNGKNFYTSDIYQSIMTVFSQILHAAIPTLSIETCEFRADMLLAALKNASYTYQRNVRMLTREQIVAELTDLFLMRN</sequence>
<dbReference type="InterPro" id="IPR009057">
    <property type="entry name" value="Homeodomain-like_sf"/>
</dbReference>
<dbReference type="PROSITE" id="PS50977">
    <property type="entry name" value="HTH_TETR_2"/>
    <property type="match status" value="1"/>
</dbReference>
<dbReference type="RefSeq" id="WP_054676968.1">
    <property type="nucleotide sequence ID" value="NZ_AYYO01000055.1"/>
</dbReference>
<dbReference type="GO" id="GO:0000976">
    <property type="term" value="F:transcription cis-regulatory region binding"/>
    <property type="evidence" value="ECO:0007669"/>
    <property type="project" value="TreeGrafter"/>
</dbReference>
<dbReference type="Pfam" id="PF00440">
    <property type="entry name" value="TetR_N"/>
    <property type="match status" value="1"/>
</dbReference>
<evidence type="ECO:0000313" key="7">
    <source>
        <dbReference type="EMBL" id="KRM54487.1"/>
    </source>
</evidence>
<keyword evidence="4" id="KW-0804">Transcription</keyword>
<dbReference type="STRING" id="1291052.FC18_GL000292"/>
<dbReference type="InterPro" id="IPR001647">
    <property type="entry name" value="HTH_TetR"/>
</dbReference>
<dbReference type="EMBL" id="AYYO01000055">
    <property type="protein sequence ID" value="KRM54487.1"/>
    <property type="molecule type" value="Genomic_DNA"/>
</dbReference>
<keyword evidence="8" id="KW-1185">Reference proteome</keyword>
<proteinExistence type="predicted"/>
<evidence type="ECO:0000256" key="5">
    <source>
        <dbReference type="PROSITE-ProRule" id="PRU00335"/>
    </source>
</evidence>
<dbReference type="GO" id="GO:0003700">
    <property type="term" value="F:DNA-binding transcription factor activity"/>
    <property type="evidence" value="ECO:0007669"/>
    <property type="project" value="TreeGrafter"/>
</dbReference>
<keyword evidence="2" id="KW-0805">Transcription regulation</keyword>
<dbReference type="PRINTS" id="PR00455">
    <property type="entry name" value="HTHTETR"/>
</dbReference>
<dbReference type="Proteomes" id="UP000051679">
    <property type="component" value="Unassembled WGS sequence"/>
</dbReference>
<dbReference type="SUPFAM" id="SSF46689">
    <property type="entry name" value="Homeodomain-like"/>
    <property type="match status" value="1"/>
</dbReference>
<keyword evidence="3 5" id="KW-0238">DNA-binding</keyword>
<protein>
    <submittedName>
        <fullName evidence="7">Transcription regulator</fullName>
    </submittedName>
</protein>
<feature type="DNA-binding region" description="H-T-H motif" evidence="5">
    <location>
        <begin position="29"/>
        <end position="48"/>
    </location>
</feature>
<feature type="domain" description="HTH tetR-type" evidence="6">
    <location>
        <begin position="6"/>
        <end position="66"/>
    </location>
</feature>
<gene>
    <name evidence="7" type="ORF">FC18_GL000292</name>
</gene>
<evidence type="ECO:0000256" key="2">
    <source>
        <dbReference type="ARBA" id="ARBA00023015"/>
    </source>
</evidence>
<evidence type="ECO:0000256" key="4">
    <source>
        <dbReference type="ARBA" id="ARBA00023163"/>
    </source>
</evidence>
<accession>A0A0R1ZHZ8</accession>
<dbReference type="PANTHER" id="PTHR30055:SF175">
    <property type="entry name" value="HTH-TYPE TRANSCRIPTIONAL REPRESSOR KSTR2"/>
    <property type="match status" value="1"/>
</dbReference>
<organism evidence="7 8">
    <name type="scientific">Lacticaseibacillus sharpeae JCM 1186 = DSM 20505</name>
    <dbReference type="NCBI Taxonomy" id="1291052"/>
    <lineage>
        <taxon>Bacteria</taxon>
        <taxon>Bacillati</taxon>
        <taxon>Bacillota</taxon>
        <taxon>Bacilli</taxon>
        <taxon>Lactobacillales</taxon>
        <taxon>Lactobacillaceae</taxon>
        <taxon>Lacticaseibacillus</taxon>
    </lineage>
</organism>
<dbReference type="PATRIC" id="fig|1291052.5.peg.301"/>
<comment type="caution">
    <text evidence="7">The sequence shown here is derived from an EMBL/GenBank/DDBJ whole genome shotgun (WGS) entry which is preliminary data.</text>
</comment>
<name>A0A0R1ZHZ8_9LACO</name>
<reference evidence="7 8" key="1">
    <citation type="journal article" date="2015" name="Genome Announc.">
        <title>Expanding the biotechnology potential of lactobacilli through comparative genomics of 213 strains and associated genera.</title>
        <authorList>
            <person name="Sun Z."/>
            <person name="Harris H.M."/>
            <person name="McCann A."/>
            <person name="Guo C."/>
            <person name="Argimon S."/>
            <person name="Zhang W."/>
            <person name="Yang X."/>
            <person name="Jeffery I.B."/>
            <person name="Cooney J.C."/>
            <person name="Kagawa T.F."/>
            <person name="Liu W."/>
            <person name="Song Y."/>
            <person name="Salvetti E."/>
            <person name="Wrobel A."/>
            <person name="Rasinkangas P."/>
            <person name="Parkhill J."/>
            <person name="Rea M.C."/>
            <person name="O'Sullivan O."/>
            <person name="Ritari J."/>
            <person name="Douillard F.P."/>
            <person name="Paul Ross R."/>
            <person name="Yang R."/>
            <person name="Briner A.E."/>
            <person name="Felis G.E."/>
            <person name="de Vos W.M."/>
            <person name="Barrangou R."/>
            <person name="Klaenhammer T.R."/>
            <person name="Caufield P.W."/>
            <person name="Cui Y."/>
            <person name="Zhang H."/>
            <person name="O'Toole P.W."/>
        </authorList>
    </citation>
    <scope>NUCLEOTIDE SEQUENCE [LARGE SCALE GENOMIC DNA]</scope>
    <source>
        <strain evidence="7 8">DSM 20505</strain>
    </source>
</reference>
<dbReference type="PANTHER" id="PTHR30055">
    <property type="entry name" value="HTH-TYPE TRANSCRIPTIONAL REGULATOR RUTR"/>
    <property type="match status" value="1"/>
</dbReference>
<evidence type="ECO:0000313" key="8">
    <source>
        <dbReference type="Proteomes" id="UP000051679"/>
    </source>
</evidence>
<evidence type="ECO:0000256" key="3">
    <source>
        <dbReference type="ARBA" id="ARBA00023125"/>
    </source>
</evidence>
<dbReference type="AlphaFoldDB" id="A0A0R1ZHZ8"/>
<dbReference type="InterPro" id="IPR050109">
    <property type="entry name" value="HTH-type_TetR-like_transc_reg"/>
</dbReference>
<dbReference type="Gene3D" id="1.10.357.10">
    <property type="entry name" value="Tetracycline Repressor, domain 2"/>
    <property type="match status" value="1"/>
</dbReference>